<evidence type="ECO:0000313" key="2">
    <source>
        <dbReference type="EMBL" id="PKS10971.1"/>
    </source>
</evidence>
<organism evidence="2 3">
    <name type="scientific">Lomentospora prolificans</name>
    <dbReference type="NCBI Taxonomy" id="41688"/>
    <lineage>
        <taxon>Eukaryota</taxon>
        <taxon>Fungi</taxon>
        <taxon>Dikarya</taxon>
        <taxon>Ascomycota</taxon>
        <taxon>Pezizomycotina</taxon>
        <taxon>Sordariomycetes</taxon>
        <taxon>Hypocreomycetidae</taxon>
        <taxon>Microascales</taxon>
        <taxon>Microascaceae</taxon>
        <taxon>Lomentospora</taxon>
    </lineage>
</organism>
<protein>
    <submittedName>
        <fullName evidence="2">Uncharacterized protein</fullName>
    </submittedName>
</protein>
<reference evidence="2 3" key="1">
    <citation type="journal article" date="2017" name="G3 (Bethesda)">
        <title>First Draft Genome Sequence of the Pathogenic Fungus Lomentospora prolificans (Formerly Scedosporium prolificans).</title>
        <authorList>
            <person name="Luo R."/>
            <person name="Zimin A."/>
            <person name="Workman R."/>
            <person name="Fan Y."/>
            <person name="Pertea G."/>
            <person name="Grossman N."/>
            <person name="Wear M.P."/>
            <person name="Jia B."/>
            <person name="Miller H."/>
            <person name="Casadevall A."/>
            <person name="Timp W."/>
            <person name="Zhang S.X."/>
            <person name="Salzberg S.L."/>
        </authorList>
    </citation>
    <scope>NUCLEOTIDE SEQUENCE [LARGE SCALE GENOMIC DNA]</scope>
    <source>
        <strain evidence="2 3">JHH-5317</strain>
    </source>
</reference>
<gene>
    <name evidence="2" type="ORF">jhhlp_002730</name>
</gene>
<dbReference type="PANTHER" id="PTHR10957">
    <property type="entry name" value="RAP1 GTPASE-GDP DISSOCIATION STIMULATOR 1"/>
    <property type="match status" value="1"/>
</dbReference>
<keyword evidence="3" id="KW-1185">Reference proteome</keyword>
<sequence length="417" mass="44842">MTPDDVEAVLQGRDGGVAGHQTPPADEQQRVKFLQDVLADLEKAWGSRDPIIKTYAEKLAVGSRIEQWRLPLGESGILDFFIGVLAEPDTPDDLALQCLRLIGNSCADTGMTEQLSRRNFSLTMSLDENRDRVVKADAIPNIIHFASNTTLRPFSIAVLYNVMVDYDPAQLQASNSKVSSKLIDLFSGPDLEDVQPSIDLICKILNLVATKEYETANADPKTPAVLLSLATNPETEEPEDFLSLVSVAQEYLTHAPLQTAFITAGSIPLFLSVFEAAHSSRFDPETLDDPALSNRVSIVRKVLINALSDITDNPAFAQTHPISSPVFTQLGDWLNTSNPALQSAACLALGNLARDDDSTLSLIATYTIHTALIKILADPSNTNALLIHSALGFLKNLAPPATSSASSSSGVLPVSGP</sequence>
<proteinExistence type="predicted"/>
<evidence type="ECO:0000256" key="1">
    <source>
        <dbReference type="SAM" id="MobiDB-lite"/>
    </source>
</evidence>
<dbReference type="SUPFAM" id="SSF48371">
    <property type="entry name" value="ARM repeat"/>
    <property type="match status" value="1"/>
</dbReference>
<dbReference type="AlphaFoldDB" id="A0A2N3NEZ1"/>
<feature type="region of interest" description="Disordered" evidence="1">
    <location>
        <begin position="1"/>
        <end position="25"/>
    </location>
</feature>
<dbReference type="OrthoDB" id="26149at2759"/>
<dbReference type="GO" id="GO:0005085">
    <property type="term" value="F:guanyl-nucleotide exchange factor activity"/>
    <property type="evidence" value="ECO:0007669"/>
    <property type="project" value="InterPro"/>
</dbReference>
<dbReference type="InterPro" id="IPR016024">
    <property type="entry name" value="ARM-type_fold"/>
</dbReference>
<dbReference type="InParanoid" id="A0A2N3NEZ1"/>
<evidence type="ECO:0000313" key="3">
    <source>
        <dbReference type="Proteomes" id="UP000233524"/>
    </source>
</evidence>
<dbReference type="STRING" id="41688.A0A2N3NEZ1"/>
<dbReference type="VEuPathDB" id="FungiDB:jhhlp_002730"/>
<dbReference type="InterPro" id="IPR040144">
    <property type="entry name" value="RAP1GDS1"/>
</dbReference>
<dbReference type="EMBL" id="NLAX01000008">
    <property type="protein sequence ID" value="PKS10971.1"/>
    <property type="molecule type" value="Genomic_DNA"/>
</dbReference>
<dbReference type="Proteomes" id="UP000233524">
    <property type="component" value="Unassembled WGS sequence"/>
</dbReference>
<accession>A0A2N3NEZ1</accession>
<dbReference type="InterPro" id="IPR011989">
    <property type="entry name" value="ARM-like"/>
</dbReference>
<dbReference type="Gene3D" id="1.25.10.10">
    <property type="entry name" value="Leucine-rich Repeat Variant"/>
    <property type="match status" value="2"/>
</dbReference>
<name>A0A2N3NEZ1_9PEZI</name>
<comment type="caution">
    <text evidence="2">The sequence shown here is derived from an EMBL/GenBank/DDBJ whole genome shotgun (WGS) entry which is preliminary data.</text>
</comment>